<dbReference type="OrthoDB" id="159988at2"/>
<name>A0A402A2L1_9CHLR</name>
<dbReference type="AlphaFoldDB" id="A0A402A2L1"/>
<accession>A0A402A2L1</accession>
<organism evidence="1 2">
    <name type="scientific">Tengunoibacter tsumagoiensis</name>
    <dbReference type="NCBI Taxonomy" id="2014871"/>
    <lineage>
        <taxon>Bacteria</taxon>
        <taxon>Bacillati</taxon>
        <taxon>Chloroflexota</taxon>
        <taxon>Ktedonobacteria</taxon>
        <taxon>Ktedonobacterales</taxon>
        <taxon>Dictyobacteraceae</taxon>
        <taxon>Tengunoibacter</taxon>
    </lineage>
</organism>
<dbReference type="InterPro" id="IPR019660">
    <property type="entry name" value="Put_sensory_transdc_reg_YbjN"/>
</dbReference>
<reference evidence="2" key="1">
    <citation type="submission" date="2018-12" db="EMBL/GenBank/DDBJ databases">
        <title>Tengunoibacter tsumagoiensis gen. nov., sp. nov., Dictyobacter kobayashii sp. nov., D. alpinus sp. nov., and D. joshuensis sp. nov. and description of Dictyobacteraceae fam. nov. within the order Ktedonobacterales isolated from Tengu-no-mugimeshi.</title>
        <authorList>
            <person name="Wang C.M."/>
            <person name="Zheng Y."/>
            <person name="Sakai Y."/>
            <person name="Toyoda A."/>
            <person name="Minakuchi Y."/>
            <person name="Abe K."/>
            <person name="Yokota A."/>
            <person name="Yabe S."/>
        </authorList>
    </citation>
    <scope>NUCLEOTIDE SEQUENCE [LARGE SCALE GENOMIC DNA]</scope>
    <source>
        <strain evidence="2">Uno3</strain>
    </source>
</reference>
<sequence length="206" mass="23000">MARDFGVAQILDYLTQMDIKVAHVDRTKNIIELAFHGESGQWRLVIGTQQSGPERKLMLIAPHIGTVTNKKRLECLEALMAVNYSIAIGKFGLDLEDGEVRLEEAVPLAEQGISFEQFQLVFGAIVQTASMYHSLLPRIIYGHQSIQEAIQGCEHDFFQHELSDWSSASTNEPLAKLGLAGDEEPGGLDVQEILAEVHRIFEQKKE</sequence>
<evidence type="ECO:0000313" key="1">
    <source>
        <dbReference type="EMBL" id="GCE13296.1"/>
    </source>
</evidence>
<protein>
    <recommendedName>
        <fullName evidence="3">YbjN domain-containing protein</fullName>
    </recommendedName>
</protein>
<gene>
    <name evidence="1" type="ORF">KTT_31550</name>
</gene>
<comment type="caution">
    <text evidence="1">The sequence shown here is derived from an EMBL/GenBank/DDBJ whole genome shotgun (WGS) entry which is preliminary data.</text>
</comment>
<evidence type="ECO:0000313" key="2">
    <source>
        <dbReference type="Proteomes" id="UP000287352"/>
    </source>
</evidence>
<keyword evidence="2" id="KW-1185">Reference proteome</keyword>
<dbReference type="RefSeq" id="WP_126580838.1">
    <property type="nucleotide sequence ID" value="NZ_BIFR01000001.1"/>
</dbReference>
<dbReference type="Proteomes" id="UP000287352">
    <property type="component" value="Unassembled WGS sequence"/>
</dbReference>
<dbReference type="EMBL" id="BIFR01000001">
    <property type="protein sequence ID" value="GCE13296.1"/>
    <property type="molecule type" value="Genomic_DNA"/>
</dbReference>
<evidence type="ECO:0008006" key="3">
    <source>
        <dbReference type="Google" id="ProtNLM"/>
    </source>
</evidence>
<dbReference type="Gene3D" id="3.30.1460.10">
    <property type="match status" value="1"/>
</dbReference>
<dbReference type="Pfam" id="PF10722">
    <property type="entry name" value="YbjN"/>
    <property type="match status" value="1"/>
</dbReference>
<proteinExistence type="predicted"/>